<dbReference type="AlphaFoldDB" id="A0A4Q2R7K7"/>
<dbReference type="OrthoDB" id="7314834at2"/>
<dbReference type="Gene3D" id="3.40.50.300">
    <property type="entry name" value="P-loop containing nucleotide triphosphate hydrolases"/>
    <property type="match status" value="1"/>
</dbReference>
<gene>
    <name evidence="3" type="ORF">D3272_24995</name>
</gene>
<organism evidence="3 4">
    <name type="scientific">Lichenibacterium ramalinae</name>
    <dbReference type="NCBI Taxonomy" id="2316527"/>
    <lineage>
        <taxon>Bacteria</taxon>
        <taxon>Pseudomonadati</taxon>
        <taxon>Pseudomonadota</taxon>
        <taxon>Alphaproteobacteria</taxon>
        <taxon>Hyphomicrobiales</taxon>
        <taxon>Lichenihabitantaceae</taxon>
        <taxon>Lichenibacterium</taxon>
    </lineage>
</organism>
<dbReference type="Pfam" id="PF10088">
    <property type="entry name" value="DUF2326"/>
    <property type="match status" value="1"/>
</dbReference>
<evidence type="ECO:0000256" key="1">
    <source>
        <dbReference type="SAM" id="Coils"/>
    </source>
</evidence>
<dbReference type="InterPro" id="IPR027417">
    <property type="entry name" value="P-loop_NTPase"/>
</dbReference>
<dbReference type="InterPro" id="IPR018760">
    <property type="entry name" value="DUF2326"/>
</dbReference>
<protein>
    <submittedName>
        <fullName evidence="3">DUF2326 domain-containing protein</fullName>
    </submittedName>
</protein>
<comment type="caution">
    <text evidence="3">The sequence shown here is derived from an EMBL/GenBank/DDBJ whole genome shotgun (WGS) entry which is preliminary data.</text>
</comment>
<reference evidence="3 4" key="2">
    <citation type="submission" date="2019-02" db="EMBL/GenBank/DDBJ databases">
        <title>'Lichenibacterium ramalinii' gen. nov. sp. nov., 'Lichenibacterium minor' gen. nov. sp. nov.</title>
        <authorList>
            <person name="Pankratov T."/>
        </authorList>
    </citation>
    <scope>NUCLEOTIDE SEQUENCE [LARGE SCALE GENOMIC DNA]</scope>
    <source>
        <strain evidence="3 4">RmlP001</strain>
    </source>
</reference>
<proteinExistence type="predicted"/>
<evidence type="ECO:0000313" key="3">
    <source>
        <dbReference type="EMBL" id="RYB01669.1"/>
    </source>
</evidence>
<keyword evidence="1" id="KW-0175">Coiled coil</keyword>
<dbReference type="EMBL" id="QYBC01000032">
    <property type="protein sequence ID" value="RYB01669.1"/>
    <property type="molecule type" value="Genomic_DNA"/>
</dbReference>
<feature type="coiled-coil region" evidence="1">
    <location>
        <begin position="382"/>
        <end position="433"/>
    </location>
</feature>
<keyword evidence="4" id="KW-1185">Reference proteome</keyword>
<name>A0A4Q2R7K7_9HYPH</name>
<dbReference type="RefSeq" id="WP_129221955.1">
    <property type="nucleotide sequence ID" value="NZ_QYBC01000032.1"/>
</dbReference>
<dbReference type="Proteomes" id="UP000289411">
    <property type="component" value="Unassembled WGS sequence"/>
</dbReference>
<evidence type="ECO:0000313" key="4">
    <source>
        <dbReference type="Proteomes" id="UP000289411"/>
    </source>
</evidence>
<sequence>MLHRLSANNSSFKAFAFRNGFNIIVADRRFETEIEDKEPQRRTRNGVGKSSLIDVIHFLLGGKPEGALTSEIVSEWTYHLTLDVGDERFTVERCPAETKLLIETDIGTSSPFRSGSEIPNSAWTNFLGATWFKLSPNRPPGGASFRQLITYFTRRRRDGGYDDPIRTFRAQTNSVSEANLAVLFGIDAEIVRRFYKAKNSLKQIQVAQKALRDIDKSSPAGSRRIDLEAQLSAMMAAATLARDQLRARIDAFNVLPIFRELEQELASLNQRGRDLSDEDVLDSEALDANKNALETEGVVRGPQLEKLFTEAQLVFPAVINRRYEEVYQFHQKLIENRRTQLQNENSSILRRIQERQPQREALEIRRRQIITALKTGGPADELLRLRDELSNKEGVVRVLEARLIEARSLEQQAEDLQQEIEEAVRALRQDRRERSSIIDQASRIFSEISERLYESPGQLAISASEQGLRFLPTMPSSQSAGIMSMQIFCFDFTMAALCQSRGLGPGFLLHDSHLFEPVDGRQFARSLRLGAEYSQEIGIQYIVTLNSDELMRAELEGKDSFSEFVIKPVLSDEPDGGLFGVRFD</sequence>
<reference evidence="3 4" key="1">
    <citation type="submission" date="2018-09" db="EMBL/GenBank/DDBJ databases">
        <authorList>
            <person name="Grouzdev D.S."/>
            <person name="Krutkina M.S."/>
        </authorList>
    </citation>
    <scope>NUCLEOTIDE SEQUENCE [LARGE SCALE GENOMIC DNA]</scope>
    <source>
        <strain evidence="3 4">RmlP001</strain>
    </source>
</reference>
<feature type="domain" description="DUF2326" evidence="2">
    <location>
        <begin position="448"/>
        <end position="583"/>
    </location>
</feature>
<accession>A0A4Q2R7K7</accession>
<evidence type="ECO:0000259" key="2">
    <source>
        <dbReference type="Pfam" id="PF10088"/>
    </source>
</evidence>